<proteinExistence type="predicted"/>
<dbReference type="InterPro" id="IPR019861">
    <property type="entry name" value="PorP/SprF_Bacteroidetes"/>
</dbReference>
<gene>
    <name evidence="1" type="ORF">HC175_09540</name>
</gene>
<protein>
    <submittedName>
        <fullName evidence="1">Type IX secretion system membrane protein PorP/SprF</fullName>
    </submittedName>
</protein>
<accession>A0ABX1CY26</accession>
<evidence type="ECO:0000313" key="1">
    <source>
        <dbReference type="EMBL" id="NJW53163.1"/>
    </source>
</evidence>
<evidence type="ECO:0000313" key="2">
    <source>
        <dbReference type="Proteomes" id="UP000703674"/>
    </source>
</evidence>
<dbReference type="EMBL" id="JAAVJR010000004">
    <property type="protein sequence ID" value="NJW53163.1"/>
    <property type="molecule type" value="Genomic_DNA"/>
</dbReference>
<dbReference type="Proteomes" id="UP000703674">
    <property type="component" value="Unassembled WGS sequence"/>
</dbReference>
<dbReference type="NCBIfam" id="TIGR03519">
    <property type="entry name" value="T9SS_PorP_fam"/>
    <property type="match status" value="1"/>
</dbReference>
<dbReference type="Pfam" id="PF11751">
    <property type="entry name" value="PorP_SprF"/>
    <property type="match status" value="1"/>
</dbReference>
<reference evidence="1 2" key="1">
    <citation type="submission" date="2020-03" db="EMBL/GenBank/DDBJ databases">
        <title>Salinimicrobium sp. nov, isolated from SCS.</title>
        <authorList>
            <person name="Cao W.R."/>
        </authorList>
    </citation>
    <scope>NUCLEOTIDE SEQUENCE [LARGE SCALE GENOMIC DNA]</scope>
    <source>
        <strain evidence="2">J15B91</strain>
    </source>
</reference>
<keyword evidence="2" id="KW-1185">Reference proteome</keyword>
<comment type="caution">
    <text evidence="1">The sequence shown here is derived from an EMBL/GenBank/DDBJ whole genome shotgun (WGS) entry which is preliminary data.</text>
</comment>
<sequence length="316" mass="35672">MFFVFLQPFLLKAQEVIPTYSDYLTDNLFLLHPSLAGAANRNQLRITARQQWFEVEDAPGLQTLTINGKLGSREGIGAILFNDHNGNFSKSGAYGAFAYHLRLPAGDLELHRLSFGISAGIVQHRLDQTQFSQPDPILGQDDVSVTYANLDVGISYFLKDLYVHIAGKNLLPVKRELFNSEGVAVNQRRYFLTAGYIYSPAYDWFLEPSMMFQLGEDTGEKTADLNLKAYRNFELGRVWAGLSYRHGLDKLETGRENIRYVTPFAGVEFRSFIIGYTYSRQFNDIVLSNSGFHQITLGYNFGAGRTRYHCGCPAIN</sequence>
<organism evidence="1 2">
    <name type="scientific">Salinimicrobium oceani</name>
    <dbReference type="NCBI Taxonomy" id="2722702"/>
    <lineage>
        <taxon>Bacteria</taxon>
        <taxon>Pseudomonadati</taxon>
        <taxon>Bacteroidota</taxon>
        <taxon>Flavobacteriia</taxon>
        <taxon>Flavobacteriales</taxon>
        <taxon>Flavobacteriaceae</taxon>
        <taxon>Salinimicrobium</taxon>
    </lineage>
</organism>
<name>A0ABX1CY26_9FLAO</name>